<keyword evidence="2" id="KW-1185">Reference proteome</keyword>
<dbReference type="Proteomes" id="UP001177140">
    <property type="component" value="Unassembled WGS sequence"/>
</dbReference>
<sequence>MIDRIARQDNPLEQQQQMIDRIEQQHEEFAQLGKMSDCIATEQDCPELRLEEFTQQRKIIDHLVTQQDCCEQENQEMIGIIAGKHDYPARRKDQHHALSMQHVQRACPDQQVNPICQECGDSGYVELLIYCSLCRTTAGHRYVGHKSCLFNHVICLQIKL</sequence>
<accession>A0AA41VIQ5</accession>
<gene>
    <name evidence="1" type="ORF">MKW94_012058</name>
</gene>
<evidence type="ECO:0000313" key="1">
    <source>
        <dbReference type="EMBL" id="MCL7042037.1"/>
    </source>
</evidence>
<proteinExistence type="predicted"/>
<dbReference type="AlphaFoldDB" id="A0AA41VIQ5"/>
<reference evidence="1" key="1">
    <citation type="submission" date="2022-03" db="EMBL/GenBank/DDBJ databases">
        <title>A functionally conserved STORR gene fusion in Papaver species that diverged 16.8 million years ago.</title>
        <authorList>
            <person name="Catania T."/>
        </authorList>
    </citation>
    <scope>NUCLEOTIDE SEQUENCE</scope>
    <source>
        <strain evidence="1">S-191538</strain>
    </source>
</reference>
<dbReference type="EMBL" id="JAJJMA010230456">
    <property type="protein sequence ID" value="MCL7042037.1"/>
    <property type="molecule type" value="Genomic_DNA"/>
</dbReference>
<protein>
    <submittedName>
        <fullName evidence="1">Uncharacterized protein</fullName>
    </submittedName>
</protein>
<comment type="caution">
    <text evidence="1">The sequence shown here is derived from an EMBL/GenBank/DDBJ whole genome shotgun (WGS) entry which is preliminary data.</text>
</comment>
<name>A0AA41VIQ5_PAPNU</name>
<evidence type="ECO:0000313" key="2">
    <source>
        <dbReference type="Proteomes" id="UP001177140"/>
    </source>
</evidence>
<organism evidence="1 2">
    <name type="scientific">Papaver nudicaule</name>
    <name type="common">Iceland poppy</name>
    <dbReference type="NCBI Taxonomy" id="74823"/>
    <lineage>
        <taxon>Eukaryota</taxon>
        <taxon>Viridiplantae</taxon>
        <taxon>Streptophyta</taxon>
        <taxon>Embryophyta</taxon>
        <taxon>Tracheophyta</taxon>
        <taxon>Spermatophyta</taxon>
        <taxon>Magnoliopsida</taxon>
        <taxon>Ranunculales</taxon>
        <taxon>Papaveraceae</taxon>
        <taxon>Papaveroideae</taxon>
        <taxon>Papaver</taxon>
    </lineage>
</organism>